<evidence type="ECO:0000313" key="1">
    <source>
        <dbReference type="EMBL" id="KAK2719465.1"/>
    </source>
</evidence>
<protein>
    <submittedName>
        <fullName evidence="1">Uncharacterized protein</fullName>
    </submittedName>
</protein>
<organism evidence="1 2">
    <name type="scientific">Artemia franciscana</name>
    <name type="common">Brine shrimp</name>
    <name type="synonym">Artemia sanfranciscana</name>
    <dbReference type="NCBI Taxonomy" id="6661"/>
    <lineage>
        <taxon>Eukaryota</taxon>
        <taxon>Metazoa</taxon>
        <taxon>Ecdysozoa</taxon>
        <taxon>Arthropoda</taxon>
        <taxon>Crustacea</taxon>
        <taxon>Branchiopoda</taxon>
        <taxon>Anostraca</taxon>
        <taxon>Artemiidae</taxon>
        <taxon>Artemia</taxon>
    </lineage>
</organism>
<keyword evidence="2" id="KW-1185">Reference proteome</keyword>
<comment type="caution">
    <text evidence="1">The sequence shown here is derived from an EMBL/GenBank/DDBJ whole genome shotgun (WGS) entry which is preliminary data.</text>
</comment>
<sequence length="351" mass="40257">MGNKKSKIVYVEAYPVPSQMRVYELPTKSLSAADLKIIDSQCNCCSNKKNNHKQHSNLNKMSQPCDKSGAQQQKITSEKLKGNIYPSLSRPEPSAPEQPVVEEKCGRLQMLKLAHFAPSQKILMLDPPYWVNPCGAQTDMKLFSRGAQTAGNPLVISKNEEYILFSIYYAMNHALNIRDDFCQAVFSQSFGDMVDQFGTLSYSWLPELPKQIGQDTPGAILPSMSFEQFTPCVFTYLQTYAVGMEEVAWDSKKWKTKGKFNRERGFLEVNLRLRSLLCTVQMALWEEELQKPLDQQRDIMPESDRDPSSQSTADLRDFVIFKEYMNGLEYFRDVYEYMETQRIQSEDICAN</sequence>
<gene>
    <name evidence="1" type="ORF">QYM36_005077</name>
</gene>
<accession>A0AA88I0R4</accession>
<dbReference type="Proteomes" id="UP001187531">
    <property type="component" value="Unassembled WGS sequence"/>
</dbReference>
<proteinExistence type="predicted"/>
<dbReference type="AlphaFoldDB" id="A0AA88I0R4"/>
<dbReference type="EMBL" id="JAVRJZ010000008">
    <property type="protein sequence ID" value="KAK2719465.1"/>
    <property type="molecule type" value="Genomic_DNA"/>
</dbReference>
<evidence type="ECO:0000313" key="2">
    <source>
        <dbReference type="Proteomes" id="UP001187531"/>
    </source>
</evidence>
<name>A0AA88I0R4_ARTSF</name>
<reference evidence="1" key="1">
    <citation type="submission" date="2023-07" db="EMBL/GenBank/DDBJ databases">
        <title>Chromosome-level genome assembly of Artemia franciscana.</title>
        <authorList>
            <person name="Jo E."/>
        </authorList>
    </citation>
    <scope>NUCLEOTIDE SEQUENCE</scope>
    <source>
        <tissue evidence="1">Whole body</tissue>
    </source>
</reference>